<proteinExistence type="predicted"/>
<keyword evidence="2" id="KW-1185">Reference proteome</keyword>
<name>A0A418X1F0_9BURK</name>
<dbReference type="OrthoDB" id="8781073at2"/>
<dbReference type="Proteomes" id="UP000285190">
    <property type="component" value="Unassembled WGS sequence"/>
</dbReference>
<organism evidence="1 2">
    <name type="scientific">Noviherbaspirillum cavernae</name>
    <dbReference type="NCBI Taxonomy" id="2320862"/>
    <lineage>
        <taxon>Bacteria</taxon>
        <taxon>Pseudomonadati</taxon>
        <taxon>Pseudomonadota</taxon>
        <taxon>Betaproteobacteria</taxon>
        <taxon>Burkholderiales</taxon>
        <taxon>Oxalobacteraceae</taxon>
        <taxon>Noviherbaspirillum</taxon>
    </lineage>
</organism>
<dbReference type="RefSeq" id="WP_119738699.1">
    <property type="nucleotide sequence ID" value="NZ_QYUN01000002.1"/>
</dbReference>
<reference evidence="1 2" key="1">
    <citation type="submission" date="2018-09" db="EMBL/GenBank/DDBJ databases">
        <authorList>
            <person name="Zhu H."/>
        </authorList>
    </citation>
    <scope>NUCLEOTIDE SEQUENCE [LARGE SCALE GENOMIC DNA]</scope>
    <source>
        <strain evidence="1 2">K2R10-39</strain>
    </source>
</reference>
<comment type="caution">
    <text evidence="1">The sequence shown here is derived from an EMBL/GenBank/DDBJ whole genome shotgun (WGS) entry which is preliminary data.</text>
</comment>
<dbReference type="AlphaFoldDB" id="A0A418X1F0"/>
<protein>
    <submittedName>
        <fullName evidence="1">Uncharacterized protein</fullName>
    </submittedName>
</protein>
<evidence type="ECO:0000313" key="1">
    <source>
        <dbReference type="EMBL" id="RJG06271.1"/>
    </source>
</evidence>
<accession>A0A418X1F0</accession>
<evidence type="ECO:0000313" key="2">
    <source>
        <dbReference type="Proteomes" id="UP000285190"/>
    </source>
</evidence>
<gene>
    <name evidence="1" type="ORF">D3870_09825</name>
</gene>
<sequence>MKAAIRHDHVHRCVMVYPDGMRLTEPRRTANLRIWILSNRTFHPTAALFVDGKCRYRGHLSDEAIHQLEGEFK</sequence>
<dbReference type="EMBL" id="QYUN01000002">
    <property type="protein sequence ID" value="RJG06271.1"/>
    <property type="molecule type" value="Genomic_DNA"/>
</dbReference>